<evidence type="ECO:0000256" key="9">
    <source>
        <dbReference type="ARBA" id="ARBA00023163"/>
    </source>
</evidence>
<keyword evidence="6" id="KW-0805">Transcription regulation</keyword>
<keyword evidence="8" id="KW-0238">DNA-binding</keyword>
<evidence type="ECO:0000256" key="4">
    <source>
        <dbReference type="ARBA" id="ARBA00022771"/>
    </source>
</evidence>
<dbReference type="PROSITE" id="PS51030">
    <property type="entry name" value="NUCLEAR_REC_DBD_2"/>
    <property type="match status" value="1"/>
</dbReference>
<evidence type="ECO:0000256" key="5">
    <source>
        <dbReference type="ARBA" id="ARBA00022833"/>
    </source>
</evidence>
<dbReference type="Gene3D" id="3.30.50.10">
    <property type="entry name" value="Erythroid Transcription Factor GATA-1, subunit A"/>
    <property type="match status" value="1"/>
</dbReference>
<dbReference type="SUPFAM" id="SSF56219">
    <property type="entry name" value="DNase I-like"/>
    <property type="match status" value="1"/>
</dbReference>
<dbReference type="GO" id="GO:0003700">
    <property type="term" value="F:DNA-binding transcription factor activity"/>
    <property type="evidence" value="ECO:0007669"/>
    <property type="project" value="InterPro"/>
</dbReference>
<evidence type="ECO:0000256" key="2">
    <source>
        <dbReference type="ARBA" id="ARBA00022665"/>
    </source>
</evidence>
<dbReference type="SMART" id="SM00399">
    <property type="entry name" value="ZnF_C4"/>
    <property type="match status" value="1"/>
</dbReference>
<feature type="domain" description="Nuclear receptor" evidence="12">
    <location>
        <begin position="45"/>
        <end position="120"/>
    </location>
</feature>
<protein>
    <recommendedName>
        <fullName evidence="12">Nuclear receptor domain-containing protein</fullName>
    </recommendedName>
</protein>
<dbReference type="InterPro" id="IPR036691">
    <property type="entry name" value="Endo/exonu/phosph_ase_sf"/>
</dbReference>
<dbReference type="GO" id="GO:0005496">
    <property type="term" value="F:steroid binding"/>
    <property type="evidence" value="ECO:0007669"/>
    <property type="project" value="UniProtKB-KW"/>
</dbReference>
<proteinExistence type="inferred from homology"/>
<evidence type="ECO:0000256" key="11">
    <source>
        <dbReference type="ARBA" id="ARBA00023242"/>
    </source>
</evidence>
<keyword evidence="2" id="KW-0754">Steroid-binding</keyword>
<dbReference type="FunFam" id="3.30.50.10:FF:000139">
    <property type="entry name" value="Estrogen receptor beta a variant b"/>
    <property type="match status" value="1"/>
</dbReference>
<keyword evidence="7" id="KW-0446">Lipid-binding</keyword>
<dbReference type="InterPro" id="IPR050200">
    <property type="entry name" value="Nuclear_hormone_rcpt_NR3"/>
</dbReference>
<dbReference type="PANTHER" id="PTHR48092">
    <property type="entry name" value="KNIRPS-RELATED PROTEIN-RELATED"/>
    <property type="match status" value="1"/>
</dbReference>
<dbReference type="AlphaFoldDB" id="A0AA88HL76"/>
<dbReference type="EMBL" id="JAVRJZ010000019">
    <property type="protein sequence ID" value="KAK2707507.1"/>
    <property type="molecule type" value="Genomic_DNA"/>
</dbReference>
<dbReference type="CDD" id="cd07170">
    <property type="entry name" value="NR_DBD_ERR"/>
    <property type="match status" value="1"/>
</dbReference>
<evidence type="ECO:0000313" key="14">
    <source>
        <dbReference type="Proteomes" id="UP001187531"/>
    </source>
</evidence>
<organism evidence="13 14">
    <name type="scientific">Artemia franciscana</name>
    <name type="common">Brine shrimp</name>
    <name type="synonym">Artemia sanfranciscana</name>
    <dbReference type="NCBI Taxonomy" id="6661"/>
    <lineage>
        <taxon>Eukaryota</taxon>
        <taxon>Metazoa</taxon>
        <taxon>Ecdysozoa</taxon>
        <taxon>Arthropoda</taxon>
        <taxon>Crustacea</taxon>
        <taxon>Branchiopoda</taxon>
        <taxon>Anostraca</taxon>
        <taxon>Artemiidae</taxon>
        <taxon>Artemia</taxon>
    </lineage>
</organism>
<evidence type="ECO:0000256" key="10">
    <source>
        <dbReference type="ARBA" id="ARBA00023170"/>
    </source>
</evidence>
<evidence type="ECO:0000256" key="1">
    <source>
        <dbReference type="ARBA" id="ARBA00005413"/>
    </source>
</evidence>
<dbReference type="Proteomes" id="UP001187531">
    <property type="component" value="Unassembled WGS sequence"/>
</dbReference>
<evidence type="ECO:0000256" key="3">
    <source>
        <dbReference type="ARBA" id="ARBA00022723"/>
    </source>
</evidence>
<dbReference type="SUPFAM" id="SSF57716">
    <property type="entry name" value="Glucocorticoid receptor-like (DNA-binding domain)"/>
    <property type="match status" value="1"/>
</dbReference>
<dbReference type="GO" id="GO:0008270">
    <property type="term" value="F:zinc ion binding"/>
    <property type="evidence" value="ECO:0007669"/>
    <property type="project" value="UniProtKB-KW"/>
</dbReference>
<keyword evidence="5" id="KW-0862">Zinc</keyword>
<reference evidence="13" key="1">
    <citation type="submission" date="2023-07" db="EMBL/GenBank/DDBJ databases">
        <title>Chromosome-level genome assembly of Artemia franciscana.</title>
        <authorList>
            <person name="Jo E."/>
        </authorList>
    </citation>
    <scope>NUCLEOTIDE SEQUENCE</scope>
    <source>
        <tissue evidence="13">Whole body</tissue>
    </source>
</reference>
<keyword evidence="10" id="KW-0675">Receptor</keyword>
<dbReference type="PRINTS" id="PR00047">
    <property type="entry name" value="STROIDFINGER"/>
</dbReference>
<evidence type="ECO:0000256" key="8">
    <source>
        <dbReference type="ARBA" id="ARBA00023125"/>
    </source>
</evidence>
<dbReference type="Gene3D" id="3.60.10.10">
    <property type="entry name" value="Endonuclease/exonuclease/phosphatase"/>
    <property type="match status" value="1"/>
</dbReference>
<dbReference type="InterPro" id="IPR013088">
    <property type="entry name" value="Znf_NHR/GATA"/>
</dbReference>
<sequence>MEDPVVQNSVMTADELDGSAYCSSTTNSTGPISETSLLKEEEAPKRLCLVCGDFASGFHYGVASCEACKAFFKRTIQGNIEYQCPSSGECEINKRRRKACQACRYHKCIRVGMLKEGVRLDRVRGGRQKYRKIVQNSFDPCSPPDQRRPSLEGKYRSIEIAAISEARLTGSGSLYVDKYEVFFSGKEKRQKAGVALVVSKHVKKSMLEFGPKIERILEACFESSEPKLTVVAAYAPTNYAGLDTKDNFYSDLNDILNTIPEHDVLVVCGDFYA</sequence>
<keyword evidence="9" id="KW-0804">Transcription</keyword>
<comment type="caution">
    <text evidence="13">The sequence shown here is derived from an EMBL/GenBank/DDBJ whole genome shotgun (WGS) entry which is preliminary data.</text>
</comment>
<keyword evidence="3" id="KW-0479">Metal-binding</keyword>
<accession>A0AA88HL76</accession>
<evidence type="ECO:0000259" key="12">
    <source>
        <dbReference type="PROSITE" id="PS51030"/>
    </source>
</evidence>
<dbReference type="PROSITE" id="PS00031">
    <property type="entry name" value="NUCLEAR_REC_DBD_1"/>
    <property type="match status" value="1"/>
</dbReference>
<evidence type="ECO:0000313" key="13">
    <source>
        <dbReference type="EMBL" id="KAK2707507.1"/>
    </source>
</evidence>
<dbReference type="GO" id="GO:0043565">
    <property type="term" value="F:sequence-specific DNA binding"/>
    <property type="evidence" value="ECO:0007669"/>
    <property type="project" value="InterPro"/>
</dbReference>
<keyword evidence="14" id="KW-1185">Reference proteome</keyword>
<gene>
    <name evidence="13" type="ORF">QYM36_015271</name>
</gene>
<dbReference type="InterPro" id="IPR001628">
    <property type="entry name" value="Znf_hrmn_rcpt"/>
</dbReference>
<keyword evidence="11" id="KW-0539">Nucleus</keyword>
<name>A0AA88HL76_ARTSF</name>
<keyword evidence="4" id="KW-0863">Zinc-finger</keyword>
<evidence type="ECO:0000256" key="6">
    <source>
        <dbReference type="ARBA" id="ARBA00023015"/>
    </source>
</evidence>
<comment type="similarity">
    <text evidence="1">Belongs to the nuclear hormone receptor family. NR3 subfamily.</text>
</comment>
<dbReference type="Pfam" id="PF00105">
    <property type="entry name" value="zf-C4"/>
    <property type="match status" value="1"/>
</dbReference>
<evidence type="ECO:0000256" key="7">
    <source>
        <dbReference type="ARBA" id="ARBA00023121"/>
    </source>
</evidence>